<accession>A0A6A0AVW2</accession>
<dbReference type="AlphaFoldDB" id="A0A6A0AVW2"/>
<dbReference type="Gene3D" id="1.25.40.10">
    <property type="entry name" value="Tetratricopeptide repeat domain"/>
    <property type="match status" value="1"/>
</dbReference>
<dbReference type="EMBL" id="BLLG01000006">
    <property type="protein sequence ID" value="GFH36565.1"/>
    <property type="molecule type" value="Genomic_DNA"/>
</dbReference>
<evidence type="ECO:0008006" key="3">
    <source>
        <dbReference type="Google" id="ProtNLM"/>
    </source>
</evidence>
<evidence type="ECO:0000313" key="2">
    <source>
        <dbReference type="Proteomes" id="UP000484988"/>
    </source>
</evidence>
<reference evidence="1 2" key="1">
    <citation type="submission" date="2020-02" db="EMBL/GenBank/DDBJ databases">
        <title>Whole Genome Shotgun Sequence of Streptomyces sp. strain CWH03.</title>
        <authorList>
            <person name="Dohra H."/>
            <person name="Kodani S."/>
            <person name="Yamamura H."/>
        </authorList>
    </citation>
    <scope>NUCLEOTIDE SEQUENCE [LARGE SCALE GENOMIC DNA]</scope>
    <source>
        <strain evidence="1 2">CWH03</strain>
    </source>
</reference>
<proteinExistence type="predicted"/>
<keyword evidence="2" id="KW-1185">Reference proteome</keyword>
<dbReference type="InterPro" id="IPR011990">
    <property type="entry name" value="TPR-like_helical_dom_sf"/>
</dbReference>
<evidence type="ECO:0000313" key="1">
    <source>
        <dbReference type="EMBL" id="GFH36565.1"/>
    </source>
</evidence>
<dbReference type="SUPFAM" id="SSF81901">
    <property type="entry name" value="HCP-like"/>
    <property type="match status" value="1"/>
</dbReference>
<sequence>MVPRVVVESRSQLACRPGAGLQGEGAGRDVRARQGLRGKNGVLQEVAESLLRQSAEAGSPEGMAELGDLFLSKSRLSARAVPWWRRAAELGHTGAIVKLGTIAR</sequence>
<comment type="caution">
    <text evidence="1">The sequence shown here is derived from an EMBL/GenBank/DDBJ whole genome shotgun (WGS) entry which is preliminary data.</text>
</comment>
<name>A0A6A0AVW2_9ACTN</name>
<protein>
    <recommendedName>
        <fullName evidence="3">Sel1 repeat family protein</fullName>
    </recommendedName>
</protein>
<dbReference type="Proteomes" id="UP000484988">
    <property type="component" value="Unassembled WGS sequence"/>
</dbReference>
<gene>
    <name evidence="1" type="ORF">SCWH03_27940</name>
</gene>
<organism evidence="1 2">
    <name type="scientific">Streptomyces pacificus</name>
    <dbReference type="NCBI Taxonomy" id="2705029"/>
    <lineage>
        <taxon>Bacteria</taxon>
        <taxon>Bacillati</taxon>
        <taxon>Actinomycetota</taxon>
        <taxon>Actinomycetes</taxon>
        <taxon>Kitasatosporales</taxon>
        <taxon>Streptomycetaceae</taxon>
        <taxon>Streptomyces</taxon>
    </lineage>
</organism>